<organism evidence="2 3">
    <name type="scientific">Emiliania huxleyi (strain CCMP1516)</name>
    <dbReference type="NCBI Taxonomy" id="280463"/>
    <lineage>
        <taxon>Eukaryota</taxon>
        <taxon>Haptista</taxon>
        <taxon>Haptophyta</taxon>
        <taxon>Prymnesiophyceae</taxon>
        <taxon>Isochrysidales</taxon>
        <taxon>Noelaerhabdaceae</taxon>
        <taxon>Emiliania</taxon>
    </lineage>
</organism>
<feature type="compositionally biased region" description="Low complexity" evidence="1">
    <location>
        <begin position="170"/>
        <end position="207"/>
    </location>
</feature>
<name>A0A0D3IU10_EMIH1</name>
<reference evidence="2" key="2">
    <citation type="submission" date="2024-10" db="UniProtKB">
        <authorList>
            <consortium name="EnsemblProtists"/>
        </authorList>
    </citation>
    <scope>IDENTIFICATION</scope>
</reference>
<dbReference type="Proteomes" id="UP000013827">
    <property type="component" value="Unassembled WGS sequence"/>
</dbReference>
<dbReference type="EnsemblProtists" id="EOD14745">
    <property type="protein sequence ID" value="EOD14745"/>
    <property type="gene ID" value="EMIHUDRAFT_197286"/>
</dbReference>
<proteinExistence type="predicted"/>
<evidence type="ECO:0008006" key="4">
    <source>
        <dbReference type="Google" id="ProtNLM"/>
    </source>
</evidence>
<feature type="region of interest" description="Disordered" evidence="1">
    <location>
        <begin position="97"/>
        <end position="127"/>
    </location>
</feature>
<keyword evidence="3" id="KW-1185">Reference proteome</keyword>
<dbReference type="AlphaFoldDB" id="A0A0D3IU10"/>
<protein>
    <recommendedName>
        <fullName evidence="4">TFIIS N-terminal domain-containing protein</fullName>
    </recommendedName>
</protein>
<dbReference type="HOGENOM" id="CLU_1158199_0_0_1"/>
<evidence type="ECO:0000313" key="3">
    <source>
        <dbReference type="Proteomes" id="UP000013827"/>
    </source>
</evidence>
<sequence length="240" mass="25340">MADKNTQRKVQRSVAALCAGIESHAARRAVHVLHELSADQAAAACIKRAGGQVRLERLLKASEVNVRGEGGDPLSTLNTVRLRDACMAVLSRLSGVGSERRPAVKSSAYGRPPPNARQRDRAAQKPRGATLGDYLEVAVQRSSSASSSSSGKAKRDTGQDARPQPLAVIEASAAERPGSPASRRASRRASLGSQISPSAEAAAARAEQYTSRVRRARAENMSRLREGIKRSSVGVAVAPC</sequence>
<feature type="region of interest" description="Disordered" evidence="1">
    <location>
        <begin position="139"/>
        <end position="211"/>
    </location>
</feature>
<evidence type="ECO:0000313" key="2">
    <source>
        <dbReference type="EnsemblProtists" id="EOD14745"/>
    </source>
</evidence>
<reference evidence="3" key="1">
    <citation type="journal article" date="2013" name="Nature">
        <title>Pan genome of the phytoplankton Emiliania underpins its global distribution.</title>
        <authorList>
            <person name="Read B.A."/>
            <person name="Kegel J."/>
            <person name="Klute M.J."/>
            <person name="Kuo A."/>
            <person name="Lefebvre S.C."/>
            <person name="Maumus F."/>
            <person name="Mayer C."/>
            <person name="Miller J."/>
            <person name="Monier A."/>
            <person name="Salamov A."/>
            <person name="Young J."/>
            <person name="Aguilar M."/>
            <person name="Claverie J.M."/>
            <person name="Frickenhaus S."/>
            <person name="Gonzalez K."/>
            <person name="Herman E.K."/>
            <person name="Lin Y.C."/>
            <person name="Napier J."/>
            <person name="Ogata H."/>
            <person name="Sarno A.F."/>
            <person name="Shmutz J."/>
            <person name="Schroeder D."/>
            <person name="de Vargas C."/>
            <person name="Verret F."/>
            <person name="von Dassow P."/>
            <person name="Valentin K."/>
            <person name="Van de Peer Y."/>
            <person name="Wheeler G."/>
            <person name="Dacks J.B."/>
            <person name="Delwiche C.F."/>
            <person name="Dyhrman S.T."/>
            <person name="Glockner G."/>
            <person name="John U."/>
            <person name="Richards T."/>
            <person name="Worden A.Z."/>
            <person name="Zhang X."/>
            <person name="Grigoriev I.V."/>
            <person name="Allen A.E."/>
            <person name="Bidle K."/>
            <person name="Borodovsky M."/>
            <person name="Bowler C."/>
            <person name="Brownlee C."/>
            <person name="Cock J.M."/>
            <person name="Elias M."/>
            <person name="Gladyshev V.N."/>
            <person name="Groth M."/>
            <person name="Guda C."/>
            <person name="Hadaegh A."/>
            <person name="Iglesias-Rodriguez M.D."/>
            <person name="Jenkins J."/>
            <person name="Jones B.M."/>
            <person name="Lawson T."/>
            <person name="Leese F."/>
            <person name="Lindquist E."/>
            <person name="Lobanov A."/>
            <person name="Lomsadze A."/>
            <person name="Malik S.B."/>
            <person name="Marsh M.E."/>
            <person name="Mackinder L."/>
            <person name="Mock T."/>
            <person name="Mueller-Roeber B."/>
            <person name="Pagarete A."/>
            <person name="Parker M."/>
            <person name="Probert I."/>
            <person name="Quesneville H."/>
            <person name="Raines C."/>
            <person name="Rensing S.A."/>
            <person name="Riano-Pachon D.M."/>
            <person name="Richier S."/>
            <person name="Rokitta S."/>
            <person name="Shiraiwa Y."/>
            <person name="Soanes D.M."/>
            <person name="van der Giezen M."/>
            <person name="Wahlund T.M."/>
            <person name="Williams B."/>
            <person name="Wilson W."/>
            <person name="Wolfe G."/>
            <person name="Wurch L.L."/>
        </authorList>
    </citation>
    <scope>NUCLEOTIDE SEQUENCE</scope>
</reference>
<evidence type="ECO:0000256" key="1">
    <source>
        <dbReference type="SAM" id="MobiDB-lite"/>
    </source>
</evidence>
<dbReference type="PaxDb" id="2903-EOD14745"/>
<dbReference type="RefSeq" id="XP_005767174.1">
    <property type="nucleotide sequence ID" value="XM_005767117.1"/>
</dbReference>
<dbReference type="KEGG" id="ehx:EMIHUDRAFT_197286"/>
<dbReference type="GeneID" id="17260949"/>
<accession>A0A0D3IU10</accession>